<dbReference type="InterPro" id="IPR039535">
    <property type="entry name" value="ASST-like"/>
</dbReference>
<feature type="region of interest" description="Disordered" evidence="8">
    <location>
        <begin position="309"/>
        <end position="347"/>
    </location>
</feature>
<dbReference type="Proteomes" id="UP001175353">
    <property type="component" value="Unassembled WGS sequence"/>
</dbReference>
<evidence type="ECO:0000313" key="11">
    <source>
        <dbReference type="Proteomes" id="UP001175353"/>
    </source>
</evidence>
<accession>A0AAN6KBL5</accession>
<dbReference type="AlphaFoldDB" id="A0AAN6KBL5"/>
<keyword evidence="9" id="KW-0472">Membrane</keyword>
<feature type="compositionally biased region" description="Acidic residues" evidence="8">
    <location>
        <begin position="1039"/>
        <end position="1055"/>
    </location>
</feature>
<feature type="compositionally biased region" description="Basic and acidic residues" evidence="8">
    <location>
        <begin position="115"/>
        <end position="127"/>
    </location>
</feature>
<comment type="subcellular location">
    <subcellularLocation>
        <location evidence="1">Nucleus</location>
    </subcellularLocation>
</comment>
<protein>
    <recommendedName>
        <fullName evidence="7">Structure-specific endonuclease subunit SLX4</fullName>
    </recommendedName>
</protein>
<dbReference type="GO" id="GO:0006310">
    <property type="term" value="P:DNA recombination"/>
    <property type="evidence" value="ECO:0007669"/>
    <property type="project" value="UniProtKB-KW"/>
</dbReference>
<evidence type="ECO:0000256" key="1">
    <source>
        <dbReference type="ARBA" id="ARBA00004123"/>
    </source>
</evidence>
<comment type="caution">
    <text evidence="10">The sequence shown here is derived from an EMBL/GenBank/DDBJ whole genome shotgun (WGS) entry which is preliminary data.</text>
</comment>
<evidence type="ECO:0000313" key="10">
    <source>
        <dbReference type="EMBL" id="KAK0974140.1"/>
    </source>
</evidence>
<evidence type="ECO:0000256" key="4">
    <source>
        <dbReference type="ARBA" id="ARBA00023172"/>
    </source>
</evidence>
<dbReference type="GO" id="GO:0006260">
    <property type="term" value="P:DNA replication"/>
    <property type="evidence" value="ECO:0007669"/>
    <property type="project" value="InterPro"/>
</dbReference>
<evidence type="ECO:0000256" key="3">
    <source>
        <dbReference type="ARBA" id="ARBA00022763"/>
    </source>
</evidence>
<sequence length="1082" mass="120681">MNSADSPRKPLGELIGNLSYTAPPEKRRLSGEATTKRRRIELQDPAATSILARKPRRKTADETVTVKPKKRIKSPAKKPRTVTGAATAAYQPPPALVEPTSTSTVFLAPEVVAPEKIKKPRKPRTEAGKVSAAAPKKPARPRKPKVTFQEALPPSLLSPQHARKQAEQQGFLFGTSSQLAAEESPTFIRQMQAVIIESELVPSTQAMAISPARMSCARVPTAPHGTSLSVGQADSEHWRAASRDWKGGLLRDKSGLKVHKKLVEAATALLETAEVCGMPLDVITPPQTMPMQVTNPQPVLASEPDSFIDIDDISDREPPTTPSPPRRKASASPTPVKPLTFNIASPPAPAPVQQSAKIILASSAVLKATDAQWPLIKAKLFPRVTAALKAATRSTDPAKPSWHQKILLYDPIVLEDLTAWVNAQDLGVQVRRQETKKSLKARKKKGAERSTEAPLPNDPDFVEAREEVQAWMVQKWCEEKGICCLWKEGLRGGRPDIRAPKWNITVHDEHKLSPGYWFVAPYEKYVDDLDTYGWVGPHIYDGDGDLVWSGNNQFDGANIMDFRLQNVSGMGSLTLVDSSLKKGIVLNNRYDIVESMQWGDDPVFVNDHEFQWVDNNTRILVINSAWTQAPVEASRTVGFDGECNTIFESFKELNATTGEETFRWDSYNHIHLNESTHMESGDTIESACLSDVYWDYVHLNAVDKDDRGDFYLSARHTNTIYKISGKDRTVLWRFEGLRGRSDFTHHGYFTFSRQHHVRWRGRNETHNFISLLDNALGEDAQPPSHENSRGLYIALDEHTMVATVEQTYDHPRGFGQYADKRGSFQKLENGNVLMGWSTGARHSEHAPDGTVLMEAVLQPEWLGSYRNYKSPFAGRPTTLPDVYSAAYGAGNDTTVTVVHVSWNGATEVQSWRLYKTTRANDTTELLDTADRTGFETGLRSPGYASYVYVEALDKSGAVLGRSGIRKTITHPNVTASAVQEEREWLQGVFDNRQYHAQKWRLRAWVMFLGGVVAGAALAAVLVPLAMKRFLRGRYESVPEEDVERDAEEENDDVGEDEMKHDTFELDHYDEYAAANPFDQAYR</sequence>
<keyword evidence="3" id="KW-0227">DNA damage</keyword>
<feature type="region of interest" description="Disordered" evidence="8">
    <location>
        <begin position="115"/>
        <end position="145"/>
    </location>
</feature>
<evidence type="ECO:0000256" key="8">
    <source>
        <dbReference type="SAM" id="MobiDB-lite"/>
    </source>
</evidence>
<organism evidence="10 11">
    <name type="scientific">Friedmanniomyces endolithicus</name>
    <dbReference type="NCBI Taxonomy" id="329885"/>
    <lineage>
        <taxon>Eukaryota</taxon>
        <taxon>Fungi</taxon>
        <taxon>Dikarya</taxon>
        <taxon>Ascomycota</taxon>
        <taxon>Pezizomycotina</taxon>
        <taxon>Dothideomycetes</taxon>
        <taxon>Dothideomycetidae</taxon>
        <taxon>Mycosphaerellales</taxon>
        <taxon>Teratosphaeriaceae</taxon>
        <taxon>Friedmanniomyces</taxon>
    </lineage>
</organism>
<evidence type="ECO:0000256" key="2">
    <source>
        <dbReference type="ARBA" id="ARBA00006661"/>
    </source>
</evidence>
<keyword evidence="4" id="KW-0233">DNA recombination</keyword>
<keyword evidence="5" id="KW-0234">DNA repair</keyword>
<proteinExistence type="inferred from homology"/>
<keyword evidence="9" id="KW-1133">Transmembrane helix</keyword>
<dbReference type="InterPro" id="IPR018574">
    <property type="entry name" value="Structure-sp_endonuc_su_Slx4"/>
</dbReference>
<dbReference type="Pfam" id="PF14269">
    <property type="entry name" value="Arylsulfotran_2"/>
    <property type="match status" value="1"/>
</dbReference>
<dbReference type="GO" id="GO:0033557">
    <property type="term" value="C:Slx1-Slx4 complex"/>
    <property type="evidence" value="ECO:0007669"/>
    <property type="project" value="InterPro"/>
</dbReference>
<dbReference type="EMBL" id="JAUJLE010000156">
    <property type="protein sequence ID" value="KAK0974140.1"/>
    <property type="molecule type" value="Genomic_DNA"/>
</dbReference>
<dbReference type="GO" id="GO:0006281">
    <property type="term" value="P:DNA repair"/>
    <property type="evidence" value="ECO:0007669"/>
    <property type="project" value="UniProtKB-KW"/>
</dbReference>
<evidence type="ECO:0000256" key="6">
    <source>
        <dbReference type="ARBA" id="ARBA00023242"/>
    </source>
</evidence>
<feature type="region of interest" description="Disordered" evidence="8">
    <location>
        <begin position="1"/>
        <end position="87"/>
    </location>
</feature>
<comment type="similarity">
    <text evidence="2">Belongs to the SLX4 family.</text>
</comment>
<feature type="region of interest" description="Disordered" evidence="8">
    <location>
        <begin position="1039"/>
        <end position="1059"/>
    </location>
</feature>
<feature type="compositionally biased region" description="Basic and acidic residues" evidence="8">
    <location>
        <begin position="1"/>
        <end position="11"/>
    </location>
</feature>
<reference evidence="10" key="1">
    <citation type="submission" date="2023-06" db="EMBL/GenBank/DDBJ databases">
        <title>Black Yeasts Isolated from many extreme environments.</title>
        <authorList>
            <person name="Coleine C."/>
            <person name="Stajich J.E."/>
            <person name="Selbmann L."/>
        </authorList>
    </citation>
    <scope>NUCLEOTIDE SEQUENCE</scope>
    <source>
        <strain evidence="10">CCFEE 5200</strain>
    </source>
</reference>
<feature type="compositionally biased region" description="Basic residues" evidence="8">
    <location>
        <begin position="67"/>
        <end position="80"/>
    </location>
</feature>
<feature type="region of interest" description="Disordered" evidence="8">
    <location>
        <begin position="434"/>
        <end position="459"/>
    </location>
</feature>
<dbReference type="InterPro" id="IPR053143">
    <property type="entry name" value="Arylsulfate_ST"/>
</dbReference>
<dbReference type="PANTHER" id="PTHR35340">
    <property type="entry name" value="PQQ ENZYME REPEAT PROTEIN-RELATED"/>
    <property type="match status" value="1"/>
</dbReference>
<keyword evidence="9" id="KW-0812">Transmembrane</keyword>
<name>A0AAN6KBL5_9PEZI</name>
<keyword evidence="6" id="KW-0539">Nucleus</keyword>
<gene>
    <name evidence="10" type="ORF">LTR91_014497</name>
</gene>
<feature type="transmembrane region" description="Helical" evidence="9">
    <location>
        <begin position="1003"/>
        <end position="1026"/>
    </location>
</feature>
<evidence type="ECO:0000256" key="9">
    <source>
        <dbReference type="SAM" id="Phobius"/>
    </source>
</evidence>
<dbReference type="PANTHER" id="PTHR35340:SF8">
    <property type="entry name" value="ASST-DOMAIN-CONTAINING PROTEIN"/>
    <property type="match status" value="1"/>
</dbReference>
<evidence type="ECO:0000256" key="7">
    <source>
        <dbReference type="ARBA" id="ARBA00029496"/>
    </source>
</evidence>
<dbReference type="Pfam" id="PF09494">
    <property type="entry name" value="Slx4"/>
    <property type="match status" value="1"/>
</dbReference>
<keyword evidence="11" id="KW-1185">Reference proteome</keyword>
<evidence type="ECO:0000256" key="5">
    <source>
        <dbReference type="ARBA" id="ARBA00023204"/>
    </source>
</evidence>